<protein>
    <submittedName>
        <fullName evidence="1">Uncharacterized protein</fullName>
    </submittedName>
</protein>
<proteinExistence type="predicted"/>
<dbReference type="RefSeq" id="WP_163301682.1">
    <property type="nucleotide sequence ID" value="NZ_JAAGRQ010000024.1"/>
</dbReference>
<evidence type="ECO:0000313" key="1">
    <source>
        <dbReference type="EMBL" id="NDY56628.1"/>
    </source>
</evidence>
<sequence>MYSNTSTVSTPVGTRLEIYIMRNLGRYVDSYAFDREGNRGYRGWQFMGEPASRATVDDLVRRLPGYLRRLVREFGPEACAYDAFFDVENHFGLWKKFGRHLIPDDIWQATADNYGGLCEETHEALDQETA</sequence>
<keyword evidence="2" id="KW-1185">Reference proteome</keyword>
<dbReference type="Proteomes" id="UP000469724">
    <property type="component" value="Unassembled WGS sequence"/>
</dbReference>
<name>A0A7K3NK96_9BACT</name>
<accession>A0A7K3NK96</accession>
<organism evidence="1 2">
    <name type="scientific">Desulfolutivibrio sulfodismutans</name>
    <dbReference type="NCBI Taxonomy" id="63561"/>
    <lineage>
        <taxon>Bacteria</taxon>
        <taxon>Pseudomonadati</taxon>
        <taxon>Thermodesulfobacteriota</taxon>
        <taxon>Desulfovibrionia</taxon>
        <taxon>Desulfovibrionales</taxon>
        <taxon>Desulfovibrionaceae</taxon>
        <taxon>Desulfolutivibrio</taxon>
    </lineage>
</organism>
<gene>
    <name evidence="1" type="ORF">G3N56_07715</name>
</gene>
<dbReference type="AlphaFoldDB" id="A0A7K3NK96"/>
<dbReference type="EMBL" id="JAAGRQ010000024">
    <property type="protein sequence ID" value="NDY56628.1"/>
    <property type="molecule type" value="Genomic_DNA"/>
</dbReference>
<reference evidence="1 2" key="1">
    <citation type="submission" date="2020-02" db="EMBL/GenBank/DDBJ databases">
        <title>Comparative genomics of sulfur disproportionating microorganisms.</title>
        <authorList>
            <person name="Ward L.M."/>
            <person name="Bertran E."/>
            <person name="Johnston D.T."/>
        </authorList>
    </citation>
    <scope>NUCLEOTIDE SEQUENCE [LARGE SCALE GENOMIC DNA]</scope>
    <source>
        <strain evidence="1 2">DSM 3696</strain>
    </source>
</reference>
<evidence type="ECO:0000313" key="2">
    <source>
        <dbReference type="Proteomes" id="UP000469724"/>
    </source>
</evidence>
<comment type="caution">
    <text evidence="1">The sequence shown here is derived from an EMBL/GenBank/DDBJ whole genome shotgun (WGS) entry which is preliminary data.</text>
</comment>